<dbReference type="InterPro" id="IPR039426">
    <property type="entry name" value="TonB-dep_rcpt-like"/>
</dbReference>
<protein>
    <submittedName>
        <fullName evidence="13">TonB-dependent receptor</fullName>
    </submittedName>
</protein>
<dbReference type="RefSeq" id="WP_226751550.1">
    <property type="nucleotide sequence ID" value="NZ_JAEINI020000007.1"/>
</dbReference>
<evidence type="ECO:0000256" key="5">
    <source>
        <dbReference type="ARBA" id="ARBA00023077"/>
    </source>
</evidence>
<name>A0ABS8C560_9ALTE</name>
<evidence type="ECO:0000256" key="9">
    <source>
        <dbReference type="RuleBase" id="RU003357"/>
    </source>
</evidence>
<keyword evidence="14" id="KW-1185">Reference proteome</keyword>
<keyword evidence="7 8" id="KW-0998">Cell outer membrane</keyword>
<evidence type="ECO:0000256" key="3">
    <source>
        <dbReference type="ARBA" id="ARBA00022452"/>
    </source>
</evidence>
<feature type="signal peptide" evidence="10">
    <location>
        <begin position="1"/>
        <end position="25"/>
    </location>
</feature>
<sequence length="674" mass="74336">MSILPRFTLAGGLVATSLLPYSAFAAEPTEIIVVTASQQQQSWLSTPASIDIARRNEHGLLIDSAELLQGIPGLQVDSRANFAQDTRLSLRGFGSRSAFGIRGIYLQQDGIPISAPDGQGQLSSVLLDNIAYAEVLRGPMAVLYGNGAGGVISLYTNEQQPSGVSSDLALSSMHQQYQLQISQRSLNNSWQLAAKHFETEGFRERSSARKQQIQFGWQSLLTDELTLRLRIDGSNDPLLQDPLSLSAEQWREDPEQTAPQASLFDTTKSTQQHQASLALAHSGQHPWQVAIWQGNREVAQNLAFTGSAITSSGGVIALDRDFQGANAQKQWQLHPELSTLVGAAFAKSDDARQGYVNQFGQRGDLRRNETNLAENRDLYWRVNYQPTDKLSFNGGLRYTELYYAIRDNFIQGANPDDSGERNYYQHAGAIGMNYQFAANWAWFISTGQGFEAPTLSELAYKTEGSGLNLGLQASKNRQWETGVKYQDASSSMSLSVFSIRSSDELLVASSNNGRTSYRNAGDTARDGIELAMRTELSAHLQHDFSLTLLDATFASTALSGNRLPGVAKTDAYSQLRYQPRLALPLYLEWISSYRSKIATDDENSDFAPSAVTFDAAISSEQVLAKWQVRYWLKVNNLTDRKNVGAVVVNQSNGRAFEPAPGRYFSAGVNLNYRW</sequence>
<dbReference type="Pfam" id="PF00593">
    <property type="entry name" value="TonB_dep_Rec_b-barrel"/>
    <property type="match status" value="1"/>
</dbReference>
<dbReference type="InterPro" id="IPR036942">
    <property type="entry name" value="Beta-barrel_TonB_sf"/>
</dbReference>
<dbReference type="InterPro" id="IPR037066">
    <property type="entry name" value="Plug_dom_sf"/>
</dbReference>
<dbReference type="SUPFAM" id="SSF56935">
    <property type="entry name" value="Porins"/>
    <property type="match status" value="1"/>
</dbReference>
<evidence type="ECO:0000256" key="2">
    <source>
        <dbReference type="ARBA" id="ARBA00022448"/>
    </source>
</evidence>
<evidence type="ECO:0000313" key="13">
    <source>
        <dbReference type="EMBL" id="MCB5227483.1"/>
    </source>
</evidence>
<evidence type="ECO:0000256" key="6">
    <source>
        <dbReference type="ARBA" id="ARBA00023136"/>
    </source>
</evidence>
<comment type="subcellular location">
    <subcellularLocation>
        <location evidence="1 8">Cell outer membrane</location>
        <topology evidence="1 8">Multi-pass membrane protein</topology>
    </subcellularLocation>
</comment>
<feature type="chain" id="PRO_5046072852" evidence="10">
    <location>
        <begin position="26"/>
        <end position="674"/>
    </location>
</feature>
<keyword evidence="3 8" id="KW-1134">Transmembrane beta strand</keyword>
<comment type="similarity">
    <text evidence="8 9">Belongs to the TonB-dependent receptor family.</text>
</comment>
<organism evidence="13 14">
    <name type="scientific">Alishewanella maricola</name>
    <dbReference type="NCBI Taxonomy" id="2795740"/>
    <lineage>
        <taxon>Bacteria</taxon>
        <taxon>Pseudomonadati</taxon>
        <taxon>Pseudomonadota</taxon>
        <taxon>Gammaproteobacteria</taxon>
        <taxon>Alteromonadales</taxon>
        <taxon>Alteromonadaceae</taxon>
        <taxon>Alishewanella</taxon>
    </lineage>
</organism>
<proteinExistence type="inferred from homology"/>
<gene>
    <name evidence="13" type="ORF">JAO78_011740</name>
</gene>
<comment type="caution">
    <text evidence="13">The sequence shown here is derived from an EMBL/GenBank/DDBJ whole genome shotgun (WGS) entry which is preliminary data.</text>
</comment>
<evidence type="ECO:0000256" key="4">
    <source>
        <dbReference type="ARBA" id="ARBA00022692"/>
    </source>
</evidence>
<evidence type="ECO:0000259" key="11">
    <source>
        <dbReference type="Pfam" id="PF00593"/>
    </source>
</evidence>
<dbReference type="InterPro" id="IPR000531">
    <property type="entry name" value="Beta-barrel_TonB"/>
</dbReference>
<keyword evidence="6 8" id="KW-0472">Membrane</keyword>
<evidence type="ECO:0000259" key="12">
    <source>
        <dbReference type="Pfam" id="PF07715"/>
    </source>
</evidence>
<keyword evidence="5 9" id="KW-0798">TonB box</keyword>
<dbReference type="InterPro" id="IPR012910">
    <property type="entry name" value="Plug_dom"/>
</dbReference>
<evidence type="ECO:0000256" key="1">
    <source>
        <dbReference type="ARBA" id="ARBA00004571"/>
    </source>
</evidence>
<evidence type="ECO:0000313" key="14">
    <source>
        <dbReference type="Proteomes" id="UP000633814"/>
    </source>
</evidence>
<feature type="domain" description="TonB-dependent receptor plug" evidence="12">
    <location>
        <begin position="62"/>
        <end position="150"/>
    </location>
</feature>
<keyword evidence="13" id="KW-0675">Receptor</keyword>
<evidence type="ECO:0000256" key="7">
    <source>
        <dbReference type="ARBA" id="ARBA00023237"/>
    </source>
</evidence>
<keyword evidence="4 8" id="KW-0812">Transmembrane</keyword>
<dbReference type="EMBL" id="JAEINI020000007">
    <property type="protein sequence ID" value="MCB5227483.1"/>
    <property type="molecule type" value="Genomic_DNA"/>
</dbReference>
<feature type="domain" description="TonB-dependent receptor-like beta-barrel" evidence="11">
    <location>
        <begin position="250"/>
        <end position="637"/>
    </location>
</feature>
<keyword evidence="2 8" id="KW-0813">Transport</keyword>
<dbReference type="PANTHER" id="PTHR30069:SF28">
    <property type="entry name" value="TONB-DEPENDENT RECEPTOR YNCD-RELATED"/>
    <property type="match status" value="1"/>
</dbReference>
<reference evidence="13 14" key="1">
    <citation type="submission" date="2021-10" db="EMBL/GenBank/DDBJ databases">
        <title>Alishewanella koreense sp. nov. isolated from seawater of southwestern coast in South Korea and the proposal for the reclassification of Rheinheimera perlucida and Rheinheimera tuosuensis as Arsukibacterium perlucida and Arsukibacterium tuosuensis.</title>
        <authorList>
            <person name="Kim K.H."/>
            <person name="Ruan W."/>
            <person name="Kim K.R."/>
            <person name="Baek J.H."/>
            <person name="Jeon C.O."/>
        </authorList>
    </citation>
    <scope>NUCLEOTIDE SEQUENCE [LARGE SCALE GENOMIC DNA]</scope>
    <source>
        <strain evidence="13 14">16-MA</strain>
    </source>
</reference>
<dbReference type="Pfam" id="PF07715">
    <property type="entry name" value="Plug"/>
    <property type="match status" value="1"/>
</dbReference>
<accession>A0ABS8C560</accession>
<dbReference type="PROSITE" id="PS52016">
    <property type="entry name" value="TONB_DEPENDENT_REC_3"/>
    <property type="match status" value="1"/>
</dbReference>
<evidence type="ECO:0000256" key="8">
    <source>
        <dbReference type="PROSITE-ProRule" id="PRU01360"/>
    </source>
</evidence>
<dbReference type="Proteomes" id="UP000633814">
    <property type="component" value="Unassembled WGS sequence"/>
</dbReference>
<dbReference type="Gene3D" id="2.40.170.20">
    <property type="entry name" value="TonB-dependent receptor, beta-barrel domain"/>
    <property type="match status" value="1"/>
</dbReference>
<keyword evidence="10" id="KW-0732">Signal</keyword>
<dbReference type="Gene3D" id="2.170.130.10">
    <property type="entry name" value="TonB-dependent receptor, plug domain"/>
    <property type="match status" value="1"/>
</dbReference>
<dbReference type="PANTHER" id="PTHR30069">
    <property type="entry name" value="TONB-DEPENDENT OUTER MEMBRANE RECEPTOR"/>
    <property type="match status" value="1"/>
</dbReference>
<evidence type="ECO:0000256" key="10">
    <source>
        <dbReference type="SAM" id="SignalP"/>
    </source>
</evidence>